<protein>
    <submittedName>
        <fullName evidence="2">Uncharacterized protein</fullName>
    </submittedName>
</protein>
<evidence type="ECO:0000313" key="3">
    <source>
        <dbReference type="Proteomes" id="UP000001745"/>
    </source>
</evidence>
<evidence type="ECO:0000256" key="1">
    <source>
        <dbReference type="SAM" id="MobiDB-lite"/>
    </source>
</evidence>
<gene>
    <name evidence="2" type="ORF">TSTA_092960</name>
</gene>
<dbReference type="AlphaFoldDB" id="B8M374"/>
<dbReference type="Proteomes" id="UP000001745">
    <property type="component" value="Unassembled WGS sequence"/>
</dbReference>
<feature type="region of interest" description="Disordered" evidence="1">
    <location>
        <begin position="215"/>
        <end position="268"/>
    </location>
</feature>
<dbReference type="eggNOG" id="ENOG502SSVD">
    <property type="taxonomic scope" value="Eukaryota"/>
</dbReference>
<dbReference type="OrthoDB" id="5396104at2759"/>
<feature type="compositionally biased region" description="Pro residues" evidence="1">
    <location>
        <begin position="19"/>
        <end position="40"/>
    </location>
</feature>
<evidence type="ECO:0000313" key="2">
    <source>
        <dbReference type="EMBL" id="EED22050.1"/>
    </source>
</evidence>
<dbReference type="RefSeq" id="XP_002479013.1">
    <property type="nucleotide sequence ID" value="XM_002478968.1"/>
</dbReference>
<dbReference type="STRING" id="441959.B8M374"/>
<dbReference type="EMBL" id="EQ962653">
    <property type="protein sequence ID" value="EED22050.1"/>
    <property type="molecule type" value="Genomic_DNA"/>
</dbReference>
<keyword evidence="3" id="KW-1185">Reference proteome</keyword>
<accession>B8M374</accession>
<feature type="region of interest" description="Disordered" evidence="1">
    <location>
        <begin position="1"/>
        <end position="58"/>
    </location>
</feature>
<dbReference type="VEuPathDB" id="FungiDB:TSTA_092960"/>
<reference evidence="3" key="1">
    <citation type="journal article" date="2015" name="Genome Announc.">
        <title>Genome sequence of the AIDS-associated pathogen Penicillium marneffei (ATCC18224) and its near taxonomic relative Talaromyces stipitatus (ATCC10500).</title>
        <authorList>
            <person name="Nierman W.C."/>
            <person name="Fedorova-Abrams N.D."/>
            <person name="Andrianopoulos A."/>
        </authorList>
    </citation>
    <scope>NUCLEOTIDE SEQUENCE [LARGE SCALE GENOMIC DNA]</scope>
    <source>
        <strain evidence="3">ATCC 10500 / CBS 375.48 / QM 6759 / NRRL 1006</strain>
    </source>
</reference>
<organism evidence="2 3">
    <name type="scientific">Talaromyces stipitatus (strain ATCC 10500 / CBS 375.48 / QM 6759 / NRRL 1006)</name>
    <name type="common">Penicillium stipitatum</name>
    <dbReference type="NCBI Taxonomy" id="441959"/>
    <lineage>
        <taxon>Eukaryota</taxon>
        <taxon>Fungi</taxon>
        <taxon>Dikarya</taxon>
        <taxon>Ascomycota</taxon>
        <taxon>Pezizomycotina</taxon>
        <taxon>Eurotiomycetes</taxon>
        <taxon>Eurotiomycetidae</taxon>
        <taxon>Eurotiales</taxon>
        <taxon>Trichocomaceae</taxon>
        <taxon>Talaromyces</taxon>
        <taxon>Talaromyces sect. Talaromyces</taxon>
    </lineage>
</organism>
<dbReference type="HOGENOM" id="CLU_1082229_0_0_1"/>
<feature type="compositionally biased region" description="Low complexity" evidence="1">
    <location>
        <begin position="41"/>
        <end position="58"/>
    </location>
</feature>
<dbReference type="PhylomeDB" id="B8M374"/>
<feature type="compositionally biased region" description="Acidic residues" evidence="1">
    <location>
        <begin position="222"/>
        <end position="242"/>
    </location>
</feature>
<sequence length="268" mass="30872">MLFGKRGFLHKPNSSLWNPLPPSPSPSPSSSPSTPSPLSPPIFTSSSSSTPSLSSYPSSPRSPIRYYNIHPPPKPPLVWTWQCHLCNRNWPVGTTQRCLYCGHRMCLPEQEQNRNRSSRKRKIICDSHSRQQPLLLSSLLSANSSDGIRLPMASRNSSEPVRQRYKQRLRCHYRKSRARQEKKKKKFHCKSEFDYAGWENRNKWRRDVKELNELKNKGMLEELTDEEEESDSEDTDSTLDEDEGRKREMFKLLPGTGPLRKSKTGGFA</sequence>
<dbReference type="InParanoid" id="B8M374"/>
<name>B8M374_TALSN</name>
<dbReference type="GeneID" id="8099474"/>
<proteinExistence type="predicted"/>